<gene>
    <name evidence="2" type="ORF">N800_09720</name>
</gene>
<dbReference type="AlphaFoldDB" id="A0A0A0ERT4"/>
<proteinExistence type="predicted"/>
<name>A0A0A0ERT4_9GAMM</name>
<keyword evidence="3" id="KW-1185">Reference proteome</keyword>
<dbReference type="PROSITE" id="PS51257">
    <property type="entry name" value="PROKAR_LIPOPROTEIN"/>
    <property type="match status" value="1"/>
</dbReference>
<reference evidence="2 3" key="1">
    <citation type="submission" date="2013-08" db="EMBL/GenBank/DDBJ databases">
        <title>Genome sequencing of Lysobacter.</title>
        <authorList>
            <person name="Zhang S."/>
            <person name="Wang G."/>
        </authorList>
    </citation>
    <scope>NUCLEOTIDE SEQUENCE [LARGE SCALE GENOMIC DNA]</scope>
    <source>
        <strain evidence="2 3">GH1-9</strain>
    </source>
</reference>
<evidence type="ECO:0008006" key="4">
    <source>
        <dbReference type="Google" id="ProtNLM"/>
    </source>
</evidence>
<dbReference type="OrthoDB" id="6008970at2"/>
<organism evidence="2 3">
    <name type="scientific">Lysobacter daejeonensis GH1-9</name>
    <dbReference type="NCBI Taxonomy" id="1385517"/>
    <lineage>
        <taxon>Bacteria</taxon>
        <taxon>Pseudomonadati</taxon>
        <taxon>Pseudomonadota</taxon>
        <taxon>Gammaproteobacteria</taxon>
        <taxon>Lysobacterales</taxon>
        <taxon>Lysobacteraceae</taxon>
        <taxon>Aerolutibacter</taxon>
    </lineage>
</organism>
<evidence type="ECO:0000256" key="1">
    <source>
        <dbReference type="SAM" id="MobiDB-lite"/>
    </source>
</evidence>
<protein>
    <recommendedName>
        <fullName evidence="4">Lipoprotein</fullName>
    </recommendedName>
</protein>
<evidence type="ECO:0000313" key="3">
    <source>
        <dbReference type="Proteomes" id="UP000029998"/>
    </source>
</evidence>
<feature type="region of interest" description="Disordered" evidence="1">
    <location>
        <begin position="27"/>
        <end position="48"/>
    </location>
</feature>
<sequence length="162" mass="16752">MIRNRTHLAVAAALVASLAVVGCKKKEEPAVTPPVASEPAPMPAPAPMAATASVTGVDLGTAVGPDMKVTAPATTFKPTDTIFAAVATSTSDPMATVASKLGAKWSYQDGQTVNEETVDANLTGMGVTNFKISKPDGFPTGKYKLEVMLDGTVVQSREFEVK</sequence>
<dbReference type="STRING" id="1385517.N800_09720"/>
<accession>A0A0A0ERT4</accession>
<dbReference type="Proteomes" id="UP000029998">
    <property type="component" value="Unassembled WGS sequence"/>
</dbReference>
<dbReference type="EMBL" id="AVPU01000037">
    <property type="protein sequence ID" value="KGM53219.1"/>
    <property type="molecule type" value="Genomic_DNA"/>
</dbReference>
<dbReference type="eggNOG" id="ENOG5031G1I">
    <property type="taxonomic scope" value="Bacteria"/>
</dbReference>
<dbReference type="RefSeq" id="WP_036139798.1">
    <property type="nucleotide sequence ID" value="NZ_AVPU01000037.1"/>
</dbReference>
<comment type="caution">
    <text evidence="2">The sequence shown here is derived from an EMBL/GenBank/DDBJ whole genome shotgun (WGS) entry which is preliminary data.</text>
</comment>
<evidence type="ECO:0000313" key="2">
    <source>
        <dbReference type="EMBL" id="KGM53219.1"/>
    </source>
</evidence>